<dbReference type="OrthoDB" id="1390315at2759"/>
<dbReference type="Proteomes" id="UP000828251">
    <property type="component" value="Unassembled WGS sequence"/>
</dbReference>
<protein>
    <submittedName>
        <fullName evidence="2">Uncharacterized protein</fullName>
    </submittedName>
</protein>
<feature type="compositionally biased region" description="Basic and acidic residues" evidence="1">
    <location>
        <begin position="51"/>
        <end position="69"/>
    </location>
</feature>
<comment type="caution">
    <text evidence="2">The sequence shown here is derived from an EMBL/GenBank/DDBJ whole genome shotgun (WGS) entry which is preliminary data.</text>
</comment>
<feature type="region of interest" description="Disordered" evidence="1">
    <location>
        <begin position="49"/>
        <end position="115"/>
    </location>
</feature>
<proteinExistence type="predicted"/>
<name>A0A9D3UEL9_9ROSI</name>
<feature type="compositionally biased region" description="Basic and acidic residues" evidence="1">
    <location>
        <begin position="76"/>
        <end position="91"/>
    </location>
</feature>
<evidence type="ECO:0000313" key="2">
    <source>
        <dbReference type="EMBL" id="KAH1039165.1"/>
    </source>
</evidence>
<evidence type="ECO:0000313" key="3">
    <source>
        <dbReference type="Proteomes" id="UP000828251"/>
    </source>
</evidence>
<reference evidence="2 3" key="1">
    <citation type="journal article" date="2021" name="Plant Biotechnol. J.">
        <title>Multi-omics assisted identification of the key and species-specific regulatory components of drought-tolerant mechanisms in Gossypium stocksii.</title>
        <authorList>
            <person name="Yu D."/>
            <person name="Ke L."/>
            <person name="Zhang D."/>
            <person name="Wu Y."/>
            <person name="Sun Y."/>
            <person name="Mei J."/>
            <person name="Sun J."/>
            <person name="Sun Y."/>
        </authorList>
    </citation>
    <scope>NUCLEOTIDE SEQUENCE [LARGE SCALE GENOMIC DNA]</scope>
    <source>
        <strain evidence="3">cv. E1</strain>
        <tissue evidence="2">Leaf</tissue>
    </source>
</reference>
<dbReference type="EMBL" id="JAIQCV010000012">
    <property type="protein sequence ID" value="KAH1039165.1"/>
    <property type="molecule type" value="Genomic_DNA"/>
</dbReference>
<sequence length="115" mass="12722">MLIKTDVKAASKYTTPVTLSCNDILRYKRSSFKLKILGYFIYSLAGAMESNKSKESSQSHKWKTAKEVKGGGGAVDTRKNERERKGKDSEGVVKGVPHQQVPQPGDFSTEALEKL</sequence>
<evidence type="ECO:0000256" key="1">
    <source>
        <dbReference type="SAM" id="MobiDB-lite"/>
    </source>
</evidence>
<accession>A0A9D3UEL9</accession>
<gene>
    <name evidence="2" type="ORF">J1N35_040908</name>
</gene>
<dbReference type="AlphaFoldDB" id="A0A9D3UEL9"/>
<organism evidence="2 3">
    <name type="scientific">Gossypium stocksii</name>
    <dbReference type="NCBI Taxonomy" id="47602"/>
    <lineage>
        <taxon>Eukaryota</taxon>
        <taxon>Viridiplantae</taxon>
        <taxon>Streptophyta</taxon>
        <taxon>Embryophyta</taxon>
        <taxon>Tracheophyta</taxon>
        <taxon>Spermatophyta</taxon>
        <taxon>Magnoliopsida</taxon>
        <taxon>eudicotyledons</taxon>
        <taxon>Gunneridae</taxon>
        <taxon>Pentapetalae</taxon>
        <taxon>rosids</taxon>
        <taxon>malvids</taxon>
        <taxon>Malvales</taxon>
        <taxon>Malvaceae</taxon>
        <taxon>Malvoideae</taxon>
        <taxon>Gossypium</taxon>
    </lineage>
</organism>
<keyword evidence="3" id="KW-1185">Reference proteome</keyword>